<dbReference type="EMBL" id="JBHUHU010000003">
    <property type="protein sequence ID" value="MFD2100132.1"/>
    <property type="molecule type" value="Genomic_DNA"/>
</dbReference>
<protein>
    <submittedName>
        <fullName evidence="2">HEPN domain-containing protein</fullName>
    </submittedName>
</protein>
<organism evidence="2 3">
    <name type="scientific">Flagellimonas iocasae</name>
    <dbReference type="NCBI Taxonomy" id="2055905"/>
    <lineage>
        <taxon>Bacteria</taxon>
        <taxon>Pseudomonadati</taxon>
        <taxon>Bacteroidota</taxon>
        <taxon>Flavobacteriia</taxon>
        <taxon>Flavobacteriales</taxon>
        <taxon>Flavobacteriaceae</taxon>
        <taxon>Flagellimonas</taxon>
    </lineage>
</organism>
<sequence length="408" mass="47447">MKYHTNIPENFERAEELYNLIDSMLNVITIDAIFLSRKQIEGDTTYHMLTLFTDVDNDPIPNEILALVSKLGKEHPDFRIRIYTEEQSEIGLSRGSLYFLEHCCLGDTVYARMEGANLLDYPEMTLTNIIKRTSRYYDSEMKKVTTFANTADILIKEGDYAIATFNMHQAFELGFRFIEQMCIGKCKVTHSIISHINYCRHYFPTIVPFSKTSELDNNELLLLLEHAYSVARYGNEFEIDKTQAQTIQSELGGFIEAIWAVYRRHYDHCMNRIEGEDLGSTNETQNEARNVGDKLEESLWGKLKDWEEEHFITLMSLNGHKTIDITTEGYLDSSFMISNLIKVCITAMESDMLSNRVVPEPEHNIREVLGYVLDMMPHDEMRFLDKISKLLSEPKYNHESKMAYYEEE</sequence>
<dbReference type="Proteomes" id="UP001597342">
    <property type="component" value="Unassembled WGS sequence"/>
</dbReference>
<evidence type="ECO:0000313" key="3">
    <source>
        <dbReference type="Proteomes" id="UP001597342"/>
    </source>
</evidence>
<feature type="domain" description="HEPN" evidence="1">
    <location>
        <begin position="141"/>
        <end position="261"/>
    </location>
</feature>
<dbReference type="Gene3D" id="1.20.120.330">
    <property type="entry name" value="Nucleotidyltransferases domain 2"/>
    <property type="match status" value="1"/>
</dbReference>
<dbReference type="PROSITE" id="PS50910">
    <property type="entry name" value="HEPN"/>
    <property type="match status" value="1"/>
</dbReference>
<name>A0ABW4XXI1_9FLAO</name>
<keyword evidence="3" id="KW-1185">Reference proteome</keyword>
<evidence type="ECO:0000313" key="2">
    <source>
        <dbReference type="EMBL" id="MFD2100132.1"/>
    </source>
</evidence>
<gene>
    <name evidence="2" type="ORF">ACFSJE_10125</name>
</gene>
<proteinExistence type="predicted"/>
<dbReference type="RefSeq" id="WP_379830855.1">
    <property type="nucleotide sequence ID" value="NZ_JBHUHU010000003.1"/>
</dbReference>
<comment type="caution">
    <text evidence="2">The sequence shown here is derived from an EMBL/GenBank/DDBJ whole genome shotgun (WGS) entry which is preliminary data.</text>
</comment>
<accession>A0ABW4XXI1</accession>
<dbReference type="Pfam" id="PF05168">
    <property type="entry name" value="HEPN"/>
    <property type="match status" value="1"/>
</dbReference>
<dbReference type="InterPro" id="IPR007842">
    <property type="entry name" value="HEPN_dom"/>
</dbReference>
<evidence type="ECO:0000259" key="1">
    <source>
        <dbReference type="PROSITE" id="PS50910"/>
    </source>
</evidence>
<reference evidence="3" key="1">
    <citation type="journal article" date="2019" name="Int. J. Syst. Evol. Microbiol.">
        <title>The Global Catalogue of Microorganisms (GCM) 10K type strain sequencing project: providing services to taxonomists for standard genome sequencing and annotation.</title>
        <authorList>
            <consortium name="The Broad Institute Genomics Platform"/>
            <consortium name="The Broad Institute Genome Sequencing Center for Infectious Disease"/>
            <person name="Wu L."/>
            <person name="Ma J."/>
        </authorList>
    </citation>
    <scope>NUCLEOTIDE SEQUENCE [LARGE SCALE GENOMIC DNA]</scope>
    <source>
        <strain evidence="3">JCM 3389</strain>
    </source>
</reference>
<dbReference type="SUPFAM" id="SSF81593">
    <property type="entry name" value="Nucleotidyltransferase substrate binding subunit/domain"/>
    <property type="match status" value="1"/>
</dbReference>